<evidence type="ECO:0000256" key="17">
    <source>
        <dbReference type="RuleBase" id="RU000405"/>
    </source>
</evidence>
<dbReference type="FunFam" id="3.30.70.1230:FF:000033">
    <property type="entry name" value="Adenylate cyclase"/>
    <property type="match status" value="1"/>
</dbReference>
<dbReference type="STRING" id="395493.BegalDRAFT_0017"/>
<dbReference type="Gene3D" id="6.10.340.10">
    <property type="match status" value="1"/>
</dbReference>
<dbReference type="EC" id="4.6.1.1" evidence="3"/>
<sequence>MPRILLNFLNLLRARLSSRIALWIFVSIVIIEIIILLPSTLRRERETMVQLEQISIPILDAVARFSTYDSTANDILAKAQMLTNNFPVLGGTVYDQTGKVLNHFGEQPELAFQQIQKITEPYRQLTANNSRYDVAFPIVANSPYDLLAKSLAMQHCRYPTQIQQSQTTTNCNLENPLLVLRINAEKVNEEVQEFIWRIAGLILIICLFVTISMLFVLALLIINPILRLRNALASISEVTNETPNIQLLETKRCDELGDVMRTFNHMAKRLLEQVGDIKDREKQLKIVVSELCEANTQAENLLLNILPVPIATQLKQGVYPIAESFPEATVLFADIVGFTQLSVHTPPADMVNLLNQLFTTFDHLAERHGLEKIKTIGDAYMVVGGLPVPNQYHAEAVANMAIDMLDAIQDFSNAQQQPLSIRIGINTGPVVAGVIGVKKFIYDLWGDTVNTASRMESHGLANTIHIAESTYLLLKDKYQVEPRGTINVKGKGDMATYWLQGKQMVEIT</sequence>
<accession>I3CBF1</accession>
<evidence type="ECO:0000256" key="13">
    <source>
        <dbReference type="ARBA" id="ARBA00023239"/>
    </source>
</evidence>
<dbReference type="SMART" id="SM00304">
    <property type="entry name" value="HAMP"/>
    <property type="match status" value="1"/>
</dbReference>
<keyword evidence="5 18" id="KW-0812">Transmembrane</keyword>
<evidence type="ECO:0000256" key="2">
    <source>
        <dbReference type="ARBA" id="ARBA00004370"/>
    </source>
</evidence>
<dbReference type="PROSITE" id="PS50885">
    <property type="entry name" value="HAMP"/>
    <property type="match status" value="1"/>
</dbReference>
<comment type="subunit">
    <text evidence="16">Homodimer. Can also exist as monomer.</text>
</comment>
<feature type="domain" description="Guanylate cyclase" evidence="19">
    <location>
        <begin position="329"/>
        <end position="456"/>
    </location>
</feature>
<comment type="subcellular location">
    <subcellularLocation>
        <location evidence="2">Membrane</location>
    </subcellularLocation>
</comment>
<evidence type="ECO:0000259" key="19">
    <source>
        <dbReference type="PROSITE" id="PS50125"/>
    </source>
</evidence>
<dbReference type="Pfam" id="PF00672">
    <property type="entry name" value="HAMP"/>
    <property type="match status" value="1"/>
</dbReference>
<dbReference type="GO" id="GO:0006171">
    <property type="term" value="P:cAMP biosynthetic process"/>
    <property type="evidence" value="ECO:0007669"/>
    <property type="project" value="UniProtKB-KW"/>
</dbReference>
<comment type="catalytic activity">
    <reaction evidence="1">
        <text>ATP = 3',5'-cyclic AMP + diphosphate</text>
        <dbReference type="Rhea" id="RHEA:15389"/>
        <dbReference type="ChEBI" id="CHEBI:30616"/>
        <dbReference type="ChEBI" id="CHEBI:33019"/>
        <dbReference type="ChEBI" id="CHEBI:58165"/>
        <dbReference type="EC" id="4.6.1.1"/>
    </reaction>
</comment>
<evidence type="ECO:0000256" key="12">
    <source>
        <dbReference type="ARBA" id="ARBA00023136"/>
    </source>
</evidence>
<evidence type="ECO:0000256" key="18">
    <source>
        <dbReference type="SAM" id="Phobius"/>
    </source>
</evidence>
<dbReference type="CDD" id="cd07302">
    <property type="entry name" value="CHD"/>
    <property type="match status" value="1"/>
</dbReference>
<evidence type="ECO:0000313" key="21">
    <source>
        <dbReference type="EMBL" id="EIJ40944.1"/>
    </source>
</evidence>
<evidence type="ECO:0000256" key="7">
    <source>
        <dbReference type="ARBA" id="ARBA00022741"/>
    </source>
</evidence>
<dbReference type="GO" id="GO:0035556">
    <property type="term" value="P:intracellular signal transduction"/>
    <property type="evidence" value="ECO:0007669"/>
    <property type="project" value="InterPro"/>
</dbReference>
<dbReference type="PANTHER" id="PTHR11920:SF335">
    <property type="entry name" value="GUANYLATE CYCLASE"/>
    <property type="match status" value="1"/>
</dbReference>
<dbReference type="Proteomes" id="UP000005744">
    <property type="component" value="Unassembled WGS sequence"/>
</dbReference>
<organism evidence="21 22">
    <name type="scientific">Beggiatoa alba B18LD</name>
    <dbReference type="NCBI Taxonomy" id="395493"/>
    <lineage>
        <taxon>Bacteria</taxon>
        <taxon>Pseudomonadati</taxon>
        <taxon>Pseudomonadota</taxon>
        <taxon>Gammaproteobacteria</taxon>
        <taxon>Thiotrichales</taxon>
        <taxon>Thiotrichaceae</taxon>
        <taxon>Beggiatoa</taxon>
    </lineage>
</organism>
<keyword evidence="8" id="KW-0067">ATP-binding</keyword>
<evidence type="ECO:0000256" key="16">
    <source>
        <dbReference type="ARBA" id="ARBA00064436"/>
    </source>
</evidence>
<dbReference type="eggNOG" id="COG2114">
    <property type="taxonomic scope" value="Bacteria"/>
</dbReference>
<dbReference type="PROSITE" id="PS00452">
    <property type="entry name" value="GUANYLATE_CYCLASE_1"/>
    <property type="match status" value="1"/>
</dbReference>
<gene>
    <name evidence="21" type="ORF">BegalDRAFT_0017</name>
</gene>
<evidence type="ECO:0000256" key="6">
    <source>
        <dbReference type="ARBA" id="ARBA00022723"/>
    </source>
</evidence>
<dbReference type="InterPro" id="IPR029787">
    <property type="entry name" value="Nucleotide_cyclase"/>
</dbReference>
<evidence type="ECO:0000256" key="10">
    <source>
        <dbReference type="ARBA" id="ARBA00022989"/>
    </source>
</evidence>
<comment type="similarity">
    <text evidence="17">Belongs to the adenylyl cyclase class-4/guanylyl cyclase family.</text>
</comment>
<dbReference type="PROSITE" id="PS50125">
    <property type="entry name" value="GUANYLATE_CYCLASE_2"/>
    <property type="match status" value="1"/>
</dbReference>
<evidence type="ECO:0000256" key="3">
    <source>
        <dbReference type="ARBA" id="ARBA00012201"/>
    </source>
</evidence>
<evidence type="ECO:0000256" key="1">
    <source>
        <dbReference type="ARBA" id="ARBA00001593"/>
    </source>
</evidence>
<keyword evidence="10 18" id="KW-1133">Transmembrane helix</keyword>
<evidence type="ECO:0000256" key="14">
    <source>
        <dbReference type="ARBA" id="ARBA00032597"/>
    </source>
</evidence>
<dbReference type="AlphaFoldDB" id="I3CBF1"/>
<evidence type="ECO:0000256" key="15">
    <source>
        <dbReference type="ARBA" id="ARBA00032637"/>
    </source>
</evidence>
<dbReference type="CDD" id="cd06225">
    <property type="entry name" value="HAMP"/>
    <property type="match status" value="1"/>
</dbReference>
<dbReference type="SMART" id="SM00044">
    <property type="entry name" value="CYCc"/>
    <property type="match status" value="1"/>
</dbReference>
<evidence type="ECO:0000256" key="4">
    <source>
        <dbReference type="ARBA" id="ARBA00021420"/>
    </source>
</evidence>
<evidence type="ECO:0000256" key="9">
    <source>
        <dbReference type="ARBA" id="ARBA00022842"/>
    </source>
</evidence>
<dbReference type="HOGENOM" id="CLU_581184_0_0_6"/>
<keyword evidence="22" id="KW-1185">Reference proteome</keyword>
<feature type="transmembrane region" description="Helical" evidence="18">
    <location>
        <begin position="194"/>
        <end position="222"/>
    </location>
</feature>
<dbReference type="Pfam" id="PF00211">
    <property type="entry name" value="Guanylate_cyc"/>
    <property type="match status" value="1"/>
</dbReference>
<evidence type="ECO:0000259" key="20">
    <source>
        <dbReference type="PROSITE" id="PS50885"/>
    </source>
</evidence>
<keyword evidence="12 18" id="KW-0472">Membrane</keyword>
<dbReference type="EMBL" id="JH600070">
    <property type="protein sequence ID" value="EIJ40944.1"/>
    <property type="molecule type" value="Genomic_DNA"/>
</dbReference>
<name>I3CBF1_9GAMM</name>
<feature type="domain" description="HAMP" evidence="20">
    <location>
        <begin position="219"/>
        <end position="275"/>
    </location>
</feature>
<proteinExistence type="inferred from homology"/>
<dbReference type="PANTHER" id="PTHR11920">
    <property type="entry name" value="GUANYLYL CYCLASE"/>
    <property type="match status" value="1"/>
</dbReference>
<keyword evidence="9" id="KW-0460">Magnesium</keyword>
<dbReference type="OrthoDB" id="5297065at2"/>
<dbReference type="GO" id="GO:0004016">
    <property type="term" value="F:adenylate cyclase activity"/>
    <property type="evidence" value="ECO:0007669"/>
    <property type="project" value="UniProtKB-EC"/>
</dbReference>
<dbReference type="InterPro" id="IPR050401">
    <property type="entry name" value="Cyclic_nucleotide_synthase"/>
</dbReference>
<evidence type="ECO:0000256" key="8">
    <source>
        <dbReference type="ARBA" id="ARBA00022840"/>
    </source>
</evidence>
<evidence type="ECO:0000256" key="5">
    <source>
        <dbReference type="ARBA" id="ARBA00022692"/>
    </source>
</evidence>
<dbReference type="Gene3D" id="3.30.70.1230">
    <property type="entry name" value="Nucleotide cyclase"/>
    <property type="match status" value="1"/>
</dbReference>
<dbReference type="GO" id="GO:0046872">
    <property type="term" value="F:metal ion binding"/>
    <property type="evidence" value="ECO:0007669"/>
    <property type="project" value="UniProtKB-KW"/>
</dbReference>
<dbReference type="GO" id="GO:0005524">
    <property type="term" value="F:ATP binding"/>
    <property type="evidence" value="ECO:0007669"/>
    <property type="project" value="UniProtKB-KW"/>
</dbReference>
<evidence type="ECO:0000256" key="11">
    <source>
        <dbReference type="ARBA" id="ARBA00022998"/>
    </source>
</evidence>
<keyword evidence="7" id="KW-0547">Nucleotide-binding</keyword>
<keyword evidence="13 17" id="KW-0456">Lyase</keyword>
<dbReference type="GO" id="GO:0005886">
    <property type="term" value="C:plasma membrane"/>
    <property type="evidence" value="ECO:0007669"/>
    <property type="project" value="UniProtKB-ARBA"/>
</dbReference>
<dbReference type="InterPro" id="IPR001054">
    <property type="entry name" value="A/G_cyclase"/>
</dbReference>
<evidence type="ECO:0000313" key="22">
    <source>
        <dbReference type="Proteomes" id="UP000005744"/>
    </source>
</evidence>
<feature type="transmembrane region" description="Helical" evidence="18">
    <location>
        <begin position="20"/>
        <end position="41"/>
    </location>
</feature>
<keyword evidence="6" id="KW-0479">Metal-binding</keyword>
<reference evidence="21 22" key="1">
    <citation type="submission" date="2011-11" db="EMBL/GenBank/DDBJ databases">
        <title>Improved High-Quality Draft sequence of Beggiatoa alba B18lD.</title>
        <authorList>
            <consortium name="US DOE Joint Genome Institute"/>
            <person name="Lucas S."/>
            <person name="Han J."/>
            <person name="Lapidus A."/>
            <person name="Cheng J.-F."/>
            <person name="Goodwin L."/>
            <person name="Pitluck S."/>
            <person name="Peters L."/>
            <person name="Mikhailova N."/>
            <person name="Held B."/>
            <person name="Detter J.C."/>
            <person name="Han C."/>
            <person name="Tapia R."/>
            <person name="Land M."/>
            <person name="Hauser L."/>
            <person name="Kyrpides N."/>
            <person name="Ivanova N."/>
            <person name="Pagani I."/>
            <person name="Samuel K."/>
            <person name="Teske A."/>
            <person name="Mueller J."/>
            <person name="Woyke T."/>
        </authorList>
    </citation>
    <scope>NUCLEOTIDE SEQUENCE [LARGE SCALE GENOMIC DNA]</scope>
    <source>
        <strain evidence="21 22">B18LD</strain>
    </source>
</reference>
<protein>
    <recommendedName>
        <fullName evidence="4">Adenylate cyclase</fullName>
        <ecNumber evidence="3">4.6.1.1</ecNumber>
    </recommendedName>
    <alternativeName>
        <fullName evidence="14">ATP pyrophosphate-lyase</fullName>
    </alternativeName>
    <alternativeName>
        <fullName evidence="15">Adenylyl cyclase</fullName>
    </alternativeName>
</protein>
<keyword evidence="11" id="KW-0115">cAMP biosynthesis</keyword>
<dbReference type="InterPro" id="IPR003660">
    <property type="entry name" value="HAMP_dom"/>
</dbReference>
<dbReference type="RefSeq" id="WP_002682449.1">
    <property type="nucleotide sequence ID" value="NZ_JH600070.1"/>
</dbReference>
<dbReference type="SUPFAM" id="SSF55073">
    <property type="entry name" value="Nucleotide cyclase"/>
    <property type="match status" value="1"/>
</dbReference>
<dbReference type="InterPro" id="IPR018297">
    <property type="entry name" value="A/G_cyclase_CS"/>
</dbReference>